<feature type="signal peptide" evidence="1">
    <location>
        <begin position="1"/>
        <end position="26"/>
    </location>
</feature>
<keyword evidence="3" id="KW-1185">Reference proteome</keyword>
<reference evidence="2" key="1">
    <citation type="journal article" date="2017" name="Nature">
        <title>The genome of Chenopodium quinoa.</title>
        <authorList>
            <person name="Jarvis D.E."/>
            <person name="Ho Y.S."/>
            <person name="Lightfoot D.J."/>
            <person name="Schmoeckel S.M."/>
            <person name="Li B."/>
            <person name="Borm T.J.A."/>
            <person name="Ohyanagi H."/>
            <person name="Mineta K."/>
            <person name="Michell C.T."/>
            <person name="Saber N."/>
            <person name="Kharbatia N.M."/>
            <person name="Rupper R.R."/>
            <person name="Sharp A.R."/>
            <person name="Dally N."/>
            <person name="Boughton B.A."/>
            <person name="Woo Y.H."/>
            <person name="Gao G."/>
            <person name="Schijlen E.G.W.M."/>
            <person name="Guo X."/>
            <person name="Momin A.A."/>
            <person name="Negrao S."/>
            <person name="Al-Babili S."/>
            <person name="Gehring C."/>
            <person name="Roessner U."/>
            <person name="Jung C."/>
            <person name="Murphy K."/>
            <person name="Arold S.T."/>
            <person name="Gojobori T."/>
            <person name="van der Linden C.G."/>
            <person name="van Loo E.N."/>
            <person name="Jellen E.N."/>
            <person name="Maughan P.J."/>
            <person name="Tester M."/>
        </authorList>
    </citation>
    <scope>NUCLEOTIDE SEQUENCE [LARGE SCALE GENOMIC DNA]</scope>
    <source>
        <strain evidence="2">cv. PI 614886</strain>
    </source>
</reference>
<evidence type="ECO:0008006" key="4">
    <source>
        <dbReference type="Google" id="ProtNLM"/>
    </source>
</evidence>
<protein>
    <recommendedName>
        <fullName evidence="4">Legume lectin domain-containing protein</fullName>
    </recommendedName>
</protein>
<proteinExistence type="predicted"/>
<evidence type="ECO:0000256" key="1">
    <source>
        <dbReference type="SAM" id="SignalP"/>
    </source>
</evidence>
<dbReference type="EnsemblPlants" id="AUR62008417-RA">
    <property type="protein sequence ID" value="AUR62008417-RA:cds"/>
    <property type="gene ID" value="AUR62008417"/>
</dbReference>
<evidence type="ECO:0000313" key="2">
    <source>
        <dbReference type="EnsemblPlants" id="AUR62008417-RA:cds"/>
    </source>
</evidence>
<feature type="chain" id="PRO_5031303301" description="Legume lectin domain-containing protein" evidence="1">
    <location>
        <begin position="27"/>
        <end position="116"/>
    </location>
</feature>
<accession>A0A803L978</accession>
<evidence type="ECO:0000313" key="3">
    <source>
        <dbReference type="Proteomes" id="UP000596660"/>
    </source>
</evidence>
<dbReference type="Gramene" id="AUR62008417-RA">
    <property type="protein sequence ID" value="AUR62008417-RA:cds"/>
    <property type="gene ID" value="AUR62008417"/>
</dbReference>
<dbReference type="AlphaFoldDB" id="A0A803L978"/>
<sequence>MANFKALPLLLLALIAFSMLATVALANNPYGPGSLTINLHNVQGGARTLNTANHACFSATNAAGSAFVFHQASMATSKFALATTTGRPNRVAPSALNFFYENYLLPPSQIKSLHVV</sequence>
<reference evidence="2" key="2">
    <citation type="submission" date="2021-03" db="UniProtKB">
        <authorList>
            <consortium name="EnsemblPlants"/>
        </authorList>
    </citation>
    <scope>IDENTIFICATION</scope>
</reference>
<keyword evidence="1" id="KW-0732">Signal</keyword>
<dbReference type="OMA" id="TLNTANH"/>
<organism evidence="2 3">
    <name type="scientific">Chenopodium quinoa</name>
    <name type="common">Quinoa</name>
    <dbReference type="NCBI Taxonomy" id="63459"/>
    <lineage>
        <taxon>Eukaryota</taxon>
        <taxon>Viridiplantae</taxon>
        <taxon>Streptophyta</taxon>
        <taxon>Embryophyta</taxon>
        <taxon>Tracheophyta</taxon>
        <taxon>Spermatophyta</taxon>
        <taxon>Magnoliopsida</taxon>
        <taxon>eudicotyledons</taxon>
        <taxon>Gunneridae</taxon>
        <taxon>Pentapetalae</taxon>
        <taxon>Caryophyllales</taxon>
        <taxon>Chenopodiaceae</taxon>
        <taxon>Chenopodioideae</taxon>
        <taxon>Atripliceae</taxon>
        <taxon>Chenopodium</taxon>
    </lineage>
</organism>
<dbReference type="Proteomes" id="UP000596660">
    <property type="component" value="Unplaced"/>
</dbReference>
<name>A0A803L978_CHEQI</name>